<evidence type="ECO:0000313" key="2">
    <source>
        <dbReference type="EMBL" id="SPS11221.1"/>
    </source>
</evidence>
<dbReference type="Proteomes" id="UP000279235">
    <property type="component" value="Unassembled WGS sequence"/>
</dbReference>
<dbReference type="RefSeq" id="WP_127093826.1">
    <property type="nucleotide sequence ID" value="NZ_OGTW02000046.1"/>
</dbReference>
<dbReference type="AlphaFoldDB" id="A0A2X0PFP4"/>
<reference evidence="1" key="1">
    <citation type="submission" date="2018-01" db="EMBL/GenBank/DDBJ databases">
        <authorList>
            <person name="Gaut B.S."/>
            <person name="Morton B.R."/>
            <person name="Clegg M.T."/>
            <person name="Duvall M.R."/>
        </authorList>
    </citation>
    <scope>NUCLEOTIDE SEQUENCE</scope>
    <source>
        <strain evidence="1">Lactococcus lactis</strain>
    </source>
</reference>
<dbReference type="InterPro" id="IPR012865">
    <property type="entry name" value="DUF1642"/>
</dbReference>
<name>A0A2X0PFP4_9LACT</name>
<reference evidence="3" key="2">
    <citation type="submission" date="2018-05" db="EMBL/GenBank/DDBJ databases">
        <authorList>
            <person name="Duru I."/>
        </authorList>
    </citation>
    <scope>NUCLEOTIDE SEQUENCE [LARGE SCALE GENOMIC DNA]</scope>
</reference>
<dbReference type="EMBL" id="OGTW02000046">
    <property type="protein sequence ID" value="SPS11221.1"/>
    <property type="molecule type" value="Genomic_DNA"/>
</dbReference>
<sequence>MTKFEEEFNYLIELSGKVLLGQVDAETFKKNRIAFFEKYETDQQQDLPVVPEDVDKAIKYLKTQNNFATLSDFDDILTEKGFWWLNDFQFKDRRFGFGGLNNKLFILSHLAITGYTVEKPQIEKPQLFYLRDELTGQFLAKYNQFKNEDRYFFWTGEDPLTHSIGTAWKLSFTQQEIDSMQTGSYEKIEVTE</sequence>
<gene>
    <name evidence="1" type="ORF">AMHIJAGA_01155</name>
</gene>
<reference evidence="2" key="3">
    <citation type="submission" date="2018-05" db="EMBL/GenBank/DDBJ databases">
        <authorList>
            <person name="Lanie J.A."/>
            <person name="Ng W.-L."/>
            <person name="Kazmierczak K.M."/>
            <person name="Andrzejewski T.M."/>
            <person name="Davidsen T.M."/>
            <person name="Wayne K.J."/>
            <person name="Tettelin H."/>
            <person name="Glass J.I."/>
            <person name="Rusch D."/>
            <person name="Podicherti R."/>
            <person name="Tsui H.-C.T."/>
            <person name="Winkler M.E."/>
        </authorList>
    </citation>
    <scope>NUCLEOTIDE SEQUENCE</scope>
    <source>
        <strain evidence="2">Lactococcus lactis</strain>
    </source>
</reference>
<protein>
    <recommendedName>
        <fullName evidence="4">DUF1642 domain-containing protein</fullName>
    </recommendedName>
</protein>
<organism evidence="1">
    <name type="scientific">Lactococcus lactis</name>
    <dbReference type="NCBI Taxonomy" id="1358"/>
    <lineage>
        <taxon>Bacteria</taxon>
        <taxon>Bacillati</taxon>
        <taxon>Bacillota</taxon>
        <taxon>Bacilli</taxon>
        <taxon>Lactobacillales</taxon>
        <taxon>Streptococcaceae</taxon>
        <taxon>Lactococcus</taxon>
    </lineage>
</organism>
<dbReference type="Pfam" id="PF07852">
    <property type="entry name" value="DUF1642"/>
    <property type="match status" value="1"/>
</dbReference>
<accession>A0A2X0PFP4</accession>
<dbReference type="EMBL" id="OGTW01000046">
    <property type="protein sequence ID" value="SPB25168.1"/>
    <property type="molecule type" value="Genomic_DNA"/>
</dbReference>
<proteinExistence type="predicted"/>
<evidence type="ECO:0008006" key="4">
    <source>
        <dbReference type="Google" id="ProtNLM"/>
    </source>
</evidence>
<evidence type="ECO:0000313" key="3">
    <source>
        <dbReference type="Proteomes" id="UP000279235"/>
    </source>
</evidence>
<evidence type="ECO:0000313" key="1">
    <source>
        <dbReference type="EMBL" id="SPB25168.1"/>
    </source>
</evidence>